<dbReference type="AlphaFoldDB" id="A0A8T1YM60"/>
<feature type="domain" description="FBD" evidence="1">
    <location>
        <begin position="286"/>
        <end position="358"/>
    </location>
</feature>
<accession>A0A8T1YM60</accession>
<dbReference type="Pfam" id="PF24758">
    <property type="entry name" value="LRR_At5g56370"/>
    <property type="match status" value="1"/>
</dbReference>
<gene>
    <name evidence="2" type="ORF">ISN44_As12g025930</name>
</gene>
<dbReference type="PANTHER" id="PTHR31900:SF34">
    <property type="entry name" value="EMB|CAB62440.1-RELATED"/>
    <property type="match status" value="1"/>
</dbReference>
<name>A0A8T1YM60_ARASU</name>
<keyword evidence="3" id="KW-1185">Reference proteome</keyword>
<organism evidence="2 3">
    <name type="scientific">Arabidopsis suecica</name>
    <name type="common">Swedish thale-cress</name>
    <name type="synonym">Cardaminopsis suecica</name>
    <dbReference type="NCBI Taxonomy" id="45249"/>
    <lineage>
        <taxon>Eukaryota</taxon>
        <taxon>Viridiplantae</taxon>
        <taxon>Streptophyta</taxon>
        <taxon>Embryophyta</taxon>
        <taxon>Tracheophyta</taxon>
        <taxon>Spermatophyta</taxon>
        <taxon>Magnoliopsida</taxon>
        <taxon>eudicotyledons</taxon>
        <taxon>Gunneridae</taxon>
        <taxon>Pentapetalae</taxon>
        <taxon>rosids</taxon>
        <taxon>malvids</taxon>
        <taxon>Brassicales</taxon>
        <taxon>Brassicaceae</taxon>
        <taxon>Camelineae</taxon>
        <taxon>Arabidopsis</taxon>
    </lineage>
</organism>
<dbReference type="Pfam" id="PF08387">
    <property type="entry name" value="FBD"/>
    <property type="match status" value="1"/>
</dbReference>
<evidence type="ECO:0000313" key="2">
    <source>
        <dbReference type="EMBL" id="KAG7547343.1"/>
    </source>
</evidence>
<dbReference type="Proteomes" id="UP000694251">
    <property type="component" value="Chromosome 12"/>
</dbReference>
<reference evidence="2 3" key="1">
    <citation type="submission" date="2020-12" db="EMBL/GenBank/DDBJ databases">
        <title>Concerted genomic and epigenomic changes stabilize Arabidopsis allopolyploids.</title>
        <authorList>
            <person name="Chen Z."/>
        </authorList>
    </citation>
    <scope>NUCLEOTIDE SEQUENCE [LARGE SCALE GENOMIC DNA]</scope>
    <source>
        <strain evidence="2">As9502</strain>
        <tissue evidence="2">Leaf</tissue>
    </source>
</reference>
<evidence type="ECO:0000313" key="3">
    <source>
        <dbReference type="Proteomes" id="UP000694251"/>
    </source>
</evidence>
<dbReference type="InterPro" id="IPR050232">
    <property type="entry name" value="FBL13/AtMIF1-like"/>
</dbReference>
<dbReference type="PANTHER" id="PTHR31900">
    <property type="entry name" value="F-BOX/RNI SUPERFAMILY PROTEIN-RELATED"/>
    <property type="match status" value="1"/>
</dbReference>
<dbReference type="OrthoDB" id="1062430at2759"/>
<dbReference type="SMART" id="SM00579">
    <property type="entry name" value="FBD"/>
    <property type="match status" value="1"/>
</dbReference>
<dbReference type="InterPro" id="IPR006566">
    <property type="entry name" value="FBD"/>
</dbReference>
<proteinExistence type="predicted"/>
<evidence type="ECO:0000259" key="1">
    <source>
        <dbReference type="SMART" id="SM00579"/>
    </source>
</evidence>
<comment type="caution">
    <text evidence="2">The sequence shown here is derived from an EMBL/GenBank/DDBJ whole genome shotgun (WGS) entry which is preliminary data.</text>
</comment>
<dbReference type="InterPro" id="IPR055411">
    <property type="entry name" value="LRR_FXL15/At3g58940/PEG3-like"/>
</dbReference>
<sequence length="359" mass="40468">MRFHNAPLIKELCIQLGPQCPIDADIAKWVAKAIDPCLRELVFILRWNSGPIVMPKSLYTCKTLTILVLSDNILVDVPCEVDLPSLYQLDLDSVVYKDEDSHVRLLSSCPALKNLFVIRLDDVDDNVRKFTVKVPSLLRLTYLGRLFGEDEDSDGSLVIDTPDLIYLNILDGSEHSCSIKHMPRLMRALINVASHPVDNLLTSLSSIEYLELSPSGGTMVPWCNAVYSLLTRCCICQFDPDLCESLVVLLSNCPKLEVLMVDSTFLIDRSENHAPFLWNQPSSVPKCLSSHLMIFKLKGYAGREDEKELIRYILENSKCLKRADISMNSTCNLEKKQKMIDELESMPSVSTSLMCLFFA</sequence>
<protein>
    <submittedName>
        <fullName evidence="2">FBD domain</fullName>
    </submittedName>
</protein>
<dbReference type="EMBL" id="JAEFBJ010000012">
    <property type="protein sequence ID" value="KAG7547343.1"/>
    <property type="molecule type" value="Genomic_DNA"/>
</dbReference>